<dbReference type="GO" id="GO:0005525">
    <property type="term" value="F:GTP binding"/>
    <property type="evidence" value="ECO:0007669"/>
    <property type="project" value="UniProtKB-UniRule"/>
</dbReference>
<keyword evidence="5 12" id="KW-0547">Nucleotide-binding</keyword>
<name>A0AA52EHN1_9PROT</name>
<keyword evidence="10 12" id="KW-0456">Lyase</keyword>
<reference evidence="14" key="1">
    <citation type="submission" date="2023-04" db="EMBL/GenBank/DDBJ databases">
        <title>Complete genome sequence of Temperatibacter marinus.</title>
        <authorList>
            <person name="Rong J.-C."/>
            <person name="Yi M.-L."/>
            <person name="Zhao Q."/>
        </authorList>
    </citation>
    <scope>NUCLEOTIDE SEQUENCE</scope>
    <source>
        <strain evidence="14">NBRC 110045</strain>
    </source>
</reference>
<keyword evidence="3 12" id="KW-0949">S-adenosyl-L-methionine</keyword>
<dbReference type="Proteomes" id="UP001268683">
    <property type="component" value="Chromosome"/>
</dbReference>
<comment type="catalytic activity">
    <reaction evidence="11 12">
        <text>GTP + AH2 + S-adenosyl-L-methionine = (8S)-3',8-cyclo-7,8-dihydroguanosine 5'-triphosphate + 5'-deoxyadenosine + L-methionine + A + H(+)</text>
        <dbReference type="Rhea" id="RHEA:49576"/>
        <dbReference type="ChEBI" id="CHEBI:13193"/>
        <dbReference type="ChEBI" id="CHEBI:15378"/>
        <dbReference type="ChEBI" id="CHEBI:17319"/>
        <dbReference type="ChEBI" id="CHEBI:17499"/>
        <dbReference type="ChEBI" id="CHEBI:37565"/>
        <dbReference type="ChEBI" id="CHEBI:57844"/>
        <dbReference type="ChEBI" id="CHEBI:59789"/>
        <dbReference type="ChEBI" id="CHEBI:131766"/>
        <dbReference type="EC" id="4.1.99.22"/>
    </reaction>
</comment>
<feature type="binding site" evidence="12">
    <location>
        <position position="53"/>
    </location>
    <ligand>
        <name>[4Fe-4S] cluster</name>
        <dbReference type="ChEBI" id="CHEBI:49883"/>
        <label>1</label>
        <note>4Fe-4S-S-AdoMet</note>
    </ligand>
</feature>
<keyword evidence="15" id="KW-1185">Reference proteome</keyword>
<feature type="binding site" evidence="12">
    <location>
        <position position="189"/>
    </location>
    <ligand>
        <name>GTP</name>
        <dbReference type="ChEBI" id="CHEBI:37565"/>
    </ligand>
</feature>
<dbReference type="KEGG" id="tmk:QGN29_13125"/>
<comment type="function">
    <text evidence="12">Catalyzes the cyclization of GTP to (8S)-3',8-cyclo-7,8-dihydroguanosine 5'-triphosphate.</text>
</comment>
<dbReference type="Gene3D" id="3.20.20.70">
    <property type="entry name" value="Aldolase class I"/>
    <property type="match status" value="1"/>
</dbReference>
<dbReference type="InterPro" id="IPR058240">
    <property type="entry name" value="rSAM_sf"/>
</dbReference>
<evidence type="ECO:0000256" key="3">
    <source>
        <dbReference type="ARBA" id="ARBA00022691"/>
    </source>
</evidence>
<dbReference type="Pfam" id="PF04055">
    <property type="entry name" value="Radical_SAM"/>
    <property type="match status" value="1"/>
</dbReference>
<feature type="binding site" evidence="12">
    <location>
        <position position="60"/>
    </location>
    <ligand>
        <name>[4Fe-4S] cluster</name>
        <dbReference type="ChEBI" id="CHEBI:49883"/>
        <label>1</label>
        <note>4Fe-4S-S-AdoMet</note>
    </ligand>
</feature>
<feature type="binding site" evidence="12">
    <location>
        <begin position="291"/>
        <end position="293"/>
    </location>
    <ligand>
        <name>GTP</name>
        <dbReference type="ChEBI" id="CHEBI:37565"/>
    </ligand>
</feature>
<protein>
    <recommendedName>
        <fullName evidence="1 12">GTP 3',8-cyclase</fullName>
        <ecNumber evidence="1 12">4.1.99.22</ecNumber>
    </recommendedName>
    <alternativeName>
        <fullName evidence="12">Molybdenum cofactor biosynthesis protein A</fullName>
    </alternativeName>
</protein>
<keyword evidence="6 12" id="KW-0408">Iron</keyword>
<dbReference type="GO" id="GO:0046872">
    <property type="term" value="F:metal ion binding"/>
    <property type="evidence" value="ECO:0007669"/>
    <property type="project" value="UniProtKB-KW"/>
</dbReference>
<dbReference type="InterPro" id="IPR050105">
    <property type="entry name" value="MoCo_biosynth_MoaA/MoaC"/>
</dbReference>
<feature type="binding site" evidence="12">
    <location>
        <position position="59"/>
    </location>
    <ligand>
        <name>S-adenosyl-L-methionine</name>
        <dbReference type="ChEBI" id="CHEBI:59789"/>
    </ligand>
</feature>
<feature type="binding site" evidence="12">
    <location>
        <position position="95"/>
    </location>
    <ligand>
        <name>GTP</name>
        <dbReference type="ChEBI" id="CHEBI:37565"/>
    </ligand>
</feature>
<organism evidence="14 15">
    <name type="scientific">Temperatibacter marinus</name>
    <dbReference type="NCBI Taxonomy" id="1456591"/>
    <lineage>
        <taxon>Bacteria</taxon>
        <taxon>Pseudomonadati</taxon>
        <taxon>Pseudomonadota</taxon>
        <taxon>Alphaproteobacteria</taxon>
        <taxon>Kordiimonadales</taxon>
        <taxon>Temperatibacteraceae</taxon>
        <taxon>Temperatibacter</taxon>
    </lineage>
</organism>
<dbReference type="NCBIfam" id="TIGR02666">
    <property type="entry name" value="moaA"/>
    <property type="match status" value="1"/>
</dbReference>
<dbReference type="InterPro" id="IPR010505">
    <property type="entry name" value="MoaA_twitch"/>
</dbReference>
<evidence type="ECO:0000313" key="15">
    <source>
        <dbReference type="Proteomes" id="UP001268683"/>
    </source>
</evidence>
<dbReference type="InterPro" id="IPR013785">
    <property type="entry name" value="Aldolase_TIM"/>
</dbReference>
<feature type="binding site" evidence="12">
    <location>
        <position position="99"/>
    </location>
    <ligand>
        <name>S-adenosyl-L-methionine</name>
        <dbReference type="ChEBI" id="CHEBI:59789"/>
    </ligand>
</feature>
<feature type="binding site" evidence="12">
    <location>
        <position position="289"/>
    </location>
    <ligand>
        <name>[4Fe-4S] cluster</name>
        <dbReference type="ChEBI" id="CHEBI:49883"/>
        <label>2</label>
        <note>4Fe-4S-substrate</note>
    </ligand>
</feature>
<comment type="subunit">
    <text evidence="12">Monomer and homodimer.</text>
</comment>
<dbReference type="Pfam" id="PF06463">
    <property type="entry name" value="Mob_synth_C"/>
    <property type="match status" value="1"/>
</dbReference>
<feature type="binding site" evidence="12">
    <location>
        <position position="286"/>
    </location>
    <ligand>
        <name>[4Fe-4S] cluster</name>
        <dbReference type="ChEBI" id="CHEBI:49883"/>
        <label>2</label>
        <note>4Fe-4S-substrate</note>
    </ligand>
</feature>
<feature type="binding site" evidence="12">
    <location>
        <position position="129"/>
    </location>
    <ligand>
        <name>GTP</name>
        <dbReference type="ChEBI" id="CHEBI:37565"/>
    </ligand>
</feature>
<dbReference type="InterPro" id="IPR013483">
    <property type="entry name" value="MoaA"/>
</dbReference>
<dbReference type="GO" id="GO:0061799">
    <property type="term" value="F:cyclic pyranopterin monophosphate synthase activity"/>
    <property type="evidence" value="ECO:0007669"/>
    <property type="project" value="TreeGrafter"/>
</dbReference>
<feature type="domain" description="Radical SAM core" evidence="13">
    <location>
        <begin position="37"/>
        <end position="263"/>
    </location>
</feature>
<dbReference type="GO" id="GO:0061798">
    <property type="term" value="F:GTP 3',8'-cyclase activity"/>
    <property type="evidence" value="ECO:0007669"/>
    <property type="project" value="UniProtKB-UniRule"/>
</dbReference>
<evidence type="ECO:0000256" key="11">
    <source>
        <dbReference type="ARBA" id="ARBA00048697"/>
    </source>
</evidence>
<dbReference type="CDD" id="cd21117">
    <property type="entry name" value="Twitch_MoaA"/>
    <property type="match status" value="1"/>
</dbReference>
<dbReference type="PROSITE" id="PS01305">
    <property type="entry name" value="MOAA_NIFB_PQQE"/>
    <property type="match status" value="1"/>
</dbReference>
<dbReference type="SMART" id="SM00729">
    <property type="entry name" value="Elp3"/>
    <property type="match status" value="1"/>
</dbReference>
<dbReference type="EMBL" id="CP123872">
    <property type="protein sequence ID" value="WND02489.1"/>
    <property type="molecule type" value="Genomic_DNA"/>
</dbReference>
<dbReference type="InterPro" id="IPR000385">
    <property type="entry name" value="MoaA_NifB_PqqE_Fe-S-bd_CS"/>
</dbReference>
<dbReference type="PANTHER" id="PTHR22960:SF0">
    <property type="entry name" value="MOLYBDENUM COFACTOR BIOSYNTHESIS PROTEIN 1"/>
    <property type="match status" value="1"/>
</dbReference>
<feature type="binding site" evidence="12">
    <location>
        <position position="223"/>
    </location>
    <ligand>
        <name>S-adenosyl-L-methionine</name>
        <dbReference type="ChEBI" id="CHEBI:59789"/>
    </ligand>
</feature>
<evidence type="ECO:0000256" key="7">
    <source>
        <dbReference type="ARBA" id="ARBA00023014"/>
    </source>
</evidence>
<dbReference type="AlphaFoldDB" id="A0AA52EHN1"/>
<dbReference type="EC" id="4.1.99.22" evidence="1 12"/>
<evidence type="ECO:0000256" key="5">
    <source>
        <dbReference type="ARBA" id="ARBA00022741"/>
    </source>
</evidence>
<dbReference type="InterPro" id="IPR007197">
    <property type="entry name" value="rSAM"/>
</dbReference>
<dbReference type="GO" id="GO:0051539">
    <property type="term" value="F:4 iron, 4 sulfur cluster binding"/>
    <property type="evidence" value="ECO:0007669"/>
    <property type="project" value="UniProtKB-UniRule"/>
</dbReference>
<dbReference type="PROSITE" id="PS51918">
    <property type="entry name" value="RADICAL_SAM"/>
    <property type="match status" value="1"/>
</dbReference>
<feature type="binding site" evidence="12">
    <location>
        <position position="153"/>
    </location>
    <ligand>
        <name>S-adenosyl-L-methionine</name>
        <dbReference type="ChEBI" id="CHEBI:59789"/>
    </ligand>
</feature>
<dbReference type="SFLD" id="SFLDG01386">
    <property type="entry name" value="main_SPASM_domain-containing"/>
    <property type="match status" value="1"/>
</dbReference>
<evidence type="ECO:0000259" key="13">
    <source>
        <dbReference type="PROSITE" id="PS51918"/>
    </source>
</evidence>
<dbReference type="PANTHER" id="PTHR22960">
    <property type="entry name" value="MOLYBDOPTERIN COFACTOR SYNTHESIS PROTEIN A"/>
    <property type="match status" value="1"/>
</dbReference>
<keyword evidence="7 12" id="KW-0411">Iron-sulfur</keyword>
<evidence type="ECO:0000256" key="2">
    <source>
        <dbReference type="ARBA" id="ARBA00022485"/>
    </source>
</evidence>
<evidence type="ECO:0000256" key="9">
    <source>
        <dbReference type="ARBA" id="ARBA00023150"/>
    </source>
</evidence>
<dbReference type="SFLD" id="SFLDS00029">
    <property type="entry name" value="Radical_SAM"/>
    <property type="match status" value="1"/>
</dbReference>
<evidence type="ECO:0000313" key="14">
    <source>
        <dbReference type="EMBL" id="WND02489.1"/>
    </source>
</evidence>
<dbReference type="CDD" id="cd01335">
    <property type="entry name" value="Radical_SAM"/>
    <property type="match status" value="1"/>
</dbReference>
<comment type="cofactor">
    <cofactor evidence="12">
        <name>[4Fe-4S] cluster</name>
        <dbReference type="ChEBI" id="CHEBI:49883"/>
    </cofactor>
    <text evidence="12">Binds 2 [4Fe-4S] clusters. Binds 1 [4Fe-4S] cluster coordinated with 3 cysteines and an exchangeable S-adenosyl-L-methionine and 1 [4Fe-4S] cluster coordinated with 3 cysteines and the GTP-derived substrate.</text>
</comment>
<evidence type="ECO:0000256" key="6">
    <source>
        <dbReference type="ARBA" id="ARBA00023004"/>
    </source>
</evidence>
<dbReference type="SUPFAM" id="SSF102114">
    <property type="entry name" value="Radical SAM enzymes"/>
    <property type="match status" value="1"/>
</dbReference>
<feature type="binding site" evidence="12">
    <location>
        <position position="303"/>
    </location>
    <ligand>
        <name>[4Fe-4S] cluster</name>
        <dbReference type="ChEBI" id="CHEBI:49883"/>
        <label>2</label>
        <note>4Fe-4S-substrate</note>
    </ligand>
</feature>
<evidence type="ECO:0000256" key="10">
    <source>
        <dbReference type="ARBA" id="ARBA00023239"/>
    </source>
</evidence>
<dbReference type="GO" id="GO:0006777">
    <property type="term" value="P:Mo-molybdopterin cofactor biosynthetic process"/>
    <property type="evidence" value="ECO:0007669"/>
    <property type="project" value="UniProtKB-UniRule"/>
</dbReference>
<dbReference type="InterPro" id="IPR006638">
    <property type="entry name" value="Elp3/MiaA/NifB-like_rSAM"/>
</dbReference>
<dbReference type="SFLD" id="SFLDG01383">
    <property type="entry name" value="cyclic_pyranopterin_phosphate"/>
    <property type="match status" value="1"/>
</dbReference>
<keyword evidence="9 12" id="KW-0501">Molybdenum cofactor biosynthesis</keyword>
<dbReference type="InterPro" id="IPR040064">
    <property type="entry name" value="MoaA-like"/>
</dbReference>
<proteinExistence type="inferred from homology"/>
<dbReference type="SFLD" id="SFLDG01067">
    <property type="entry name" value="SPASM/twitch_domain_containing"/>
    <property type="match status" value="1"/>
</dbReference>
<feature type="binding site" evidence="12">
    <location>
        <position position="57"/>
    </location>
    <ligand>
        <name>[4Fe-4S] cluster</name>
        <dbReference type="ChEBI" id="CHEBI:49883"/>
        <label>1</label>
        <note>4Fe-4S-S-AdoMet</note>
    </ligand>
</feature>
<evidence type="ECO:0000256" key="4">
    <source>
        <dbReference type="ARBA" id="ARBA00022723"/>
    </source>
</evidence>
<dbReference type="GO" id="GO:1904047">
    <property type="term" value="F:S-adenosyl-L-methionine binding"/>
    <property type="evidence" value="ECO:0007669"/>
    <property type="project" value="UniProtKB-UniRule"/>
</dbReference>
<dbReference type="HAMAP" id="MF_01225_B">
    <property type="entry name" value="MoaA_B"/>
    <property type="match status" value="1"/>
</dbReference>
<gene>
    <name evidence="12 14" type="primary">moaA</name>
    <name evidence="14" type="ORF">QGN29_13125</name>
</gene>
<evidence type="ECO:0000256" key="1">
    <source>
        <dbReference type="ARBA" id="ARBA00012167"/>
    </source>
</evidence>
<evidence type="ECO:0000256" key="8">
    <source>
        <dbReference type="ARBA" id="ARBA00023134"/>
    </source>
</evidence>
<feature type="binding site" evidence="12">
    <location>
        <position position="46"/>
    </location>
    <ligand>
        <name>GTP</name>
        <dbReference type="ChEBI" id="CHEBI:37565"/>
    </ligand>
</feature>
<evidence type="ECO:0000256" key="12">
    <source>
        <dbReference type="HAMAP-Rule" id="MF_01225"/>
    </source>
</evidence>
<comment type="pathway">
    <text evidence="12">Cofactor biosynthesis; molybdopterin biosynthesis.</text>
</comment>
<sequence>MTNSLKITCNHLYAVYLMAMPDTFSLESITKEPLIDSLGRQISYLRLSVTDRCDFRCQYCMAEKMTFLPKKDVLSLEELYLIAKTFMACGIDKIRLTGGEPLVRRDIQTLISLLGNHVSKGDLKELTMTTNGSQLGQYASMLAQSNVKRLNVSLDSLNPDKFKHITRRGSLKNVLKGIDTAVAQDIHIKINMVIMGQENMDDLLPMVDYCTQNKFDLTLIEAMPLEAGGIDRAANFMPLSACVDLIQQQYALLPSTHSTAGPARYMTIDGSQSRLGLITPLTQNFCQGCNRIRLTCTGKLYPCLGHDTHLDFRELIRSGAKEVELVQQLRAIIAQKPAAHDFEISSSKTKSATTRSMNTTGG</sequence>
<keyword evidence="2 12" id="KW-0004">4Fe-4S</keyword>
<accession>A0AA52EHN1</accession>
<keyword evidence="4 12" id="KW-0479">Metal-binding</keyword>
<keyword evidence="8 12" id="KW-0342">GTP-binding</keyword>
<dbReference type="RefSeq" id="WP_310798324.1">
    <property type="nucleotide sequence ID" value="NZ_CP123872.1"/>
</dbReference>
<comment type="similarity">
    <text evidence="12">Belongs to the radical SAM superfamily. MoaA family.</text>
</comment>